<comment type="caution">
    <text evidence="15">The sequence shown here is derived from an EMBL/GenBank/DDBJ whole genome shotgun (WGS) entry which is preliminary data.</text>
</comment>
<feature type="disulfide bond" evidence="10">
    <location>
        <begin position="326"/>
        <end position="336"/>
    </location>
</feature>
<keyword evidence="9" id="KW-0325">Glycoprotein</keyword>
<feature type="domain" description="SRCR" evidence="14">
    <location>
        <begin position="1870"/>
        <end position="1970"/>
    </location>
</feature>
<feature type="domain" description="SRCR" evidence="14">
    <location>
        <begin position="2198"/>
        <end position="2299"/>
    </location>
</feature>
<feature type="domain" description="SRCR" evidence="14">
    <location>
        <begin position="1663"/>
        <end position="1759"/>
    </location>
</feature>
<feature type="disulfide bond" evidence="10">
    <location>
        <begin position="1392"/>
        <end position="1402"/>
    </location>
</feature>
<feature type="domain" description="SRCR" evidence="14">
    <location>
        <begin position="577"/>
        <end position="677"/>
    </location>
</feature>
<feature type="domain" description="SRCR" evidence="14">
    <location>
        <begin position="36"/>
        <end position="137"/>
    </location>
</feature>
<feature type="domain" description="SRCR" evidence="14">
    <location>
        <begin position="2084"/>
        <end position="2183"/>
    </location>
</feature>
<evidence type="ECO:0000256" key="2">
    <source>
        <dbReference type="ARBA" id="ARBA00022692"/>
    </source>
</evidence>
<feature type="domain" description="SRCR" evidence="14">
    <location>
        <begin position="1977"/>
        <end position="2081"/>
    </location>
</feature>
<feature type="disulfide bond" evidence="10">
    <location>
        <begin position="1908"/>
        <end position="1969"/>
    </location>
</feature>
<sequence>MTAQFSPWIYILSVFVIKTVSSSETGKQQSSAGLQVRLVGGDGTSTGRVEIAQNGTEEWGTICDDLWSEAEAQVVCRMLHYQWGIAHTNSPFGEGLGPIHLDNVQCTGSERTLLECQSNGWGVHNCRHYEDAGVSCYNNSVRLNSRGRTDVGTVEIHTNGAWVQVCDAGWDDIDATVLCKEMGFSWGKALLRSQLGKVSSSSISTKAFTDFSCVGSEDRLITCNHTALRSKCETKHRASAICYETRPTPQQLNAFSVRLEKGTSVWGEVSVKKLGIWGQVCASGTEWNDKAATVLCKELNQGFIGGKAYGTVNETLRPIWITKLNCSGTERSLKDCVYDENSWGDAVYSCRPAYALCFRRSVTVQLVGGGEYYGRVQINYDNQIGTVCDNSWSSSDARVVCKQLGFADGDPISKSYYGGGTGPVMMDGLGCYGYEDSLLECRNKGWLTTPKQECLNHTKDAAVICHKDVRLSRGDHSHGVVQIMDQYWSVLCGEGFNNTEARVVCRQLGFENGRVLPMGSFGTFYGRYARPNINCTGSENSILNCNYDRFRGCQRDNYLAYASVSCYNGTMTRGTHLKLEDGSDGYINQTGRVSVNQYGIWGRICPSAWDDVDADIVCKQLRHRGGVAFQQTASGSGPYFLGEVNCRGNETSLFQCPIGGDECDSQFTSGNAGVLCYNQRKPTLQLVGGTHNSGRLEVTMDNEVGSICDEGWSRYDATVACKQLGFTDGEYRRGLEGPIRPKVLSRMGCFGGESSIFMCRNPGWKKDIPSSCSNPKRDAGVFCYNNVRVSGGDNGHNTTLGMAEMYLRSTWITVCGDTFDNNAARVVCRELGFPNSKRLVNGAFGSKYYTDSVIKLNCTGSEVTIKDCHYEEGECPNRAYNYASVLCTKERIDEQDIRVWGLVENSFPAPVLIQKYGINGTICAEGWGSNDATVVCKQMGYAGGVPFGPRYYSSRTPIWMSNVSCTGTERDIKFCNPQGELDISRSCRSSRHAARVFCYRGDGFQIRLAGSNTPNSGRVEIAFNGEWGTICDSYWSDSDARVVCRQLGYVDGVAQPKGKHGPGTGRSWLYYVRCDGDEKNIWECTNSGWNVTHSSCRSHENDAVVYCTGKVRLEPNITYGAVQVWQDDGYKLVCADQFDDVDAQVVCRGLGKQNGISICCSVFGDMKHPITINNVACTGHEDSILQCQHNTLREACPSKKYAAVACSDSASSGAYELRLSSENQGVVSVRHLDVWGSICTNGFDDNDAKVICREKGFQGGFAYYQHEFVSGNRQNLPWLSYLNCTGSEGYLARCGNIRWGDVRDCSTDTMAAVYCHDNPDVQVRFVNGTSPLHGRVEINIGGQWGSVCGTSSWNDEDATVVCRMNGHSWGRALRYGKFGAGQGPIWVEYARCKGDETNIFQCPIVFNAQPNQRSGRRLRRFRPIRGVCYSHSTDAAVQCYDSVRLVDSKDVSYGRVEMFVKADKKFYSVCDTGFTNLAAKVVCRRLGYRDGLYQCCSALGHVPNANISIINIRCNGGEESLDVCPHEFGTCQSGNYVSVYCSYDVLAPKSDLQIRIHEMKYYGSLEVDVYGFWSPVCDVDWDDHDANATCHQLNYLGGVAFNGITHLSNPVSVGRFNCTGVESRLGQCQYKKMNTDLGCAEKIADKYSWPTAGVLCFDHMDGIKIGINGTRTTGKVMVKFNGEWGRICNRRWDDKDAKVFCKQMGFIDGRSGQRAVSRSSGYVWIDNVDCDGSEDSLLKCRLTWDADYSSCDDATVVCMEAVRLNKGDDKTHGVVQVHINDNWGTVCNHKWGQEEIDVTCRQLGLQRGVSVCCGAYGYMYTKGVLDNVTCAGTEDSLLKCSTSAPYSSCSRDYAAVACYNGTLPPKTNYTLDIEGRSNISGSLNMNFLNITGRICADDWDDKDATVACKQLGYSKGSAYNHKVLFGEGKPIWASNINCTGNEYKLADCPGFNPGTVKMCTSRRDAGVVCYSNMGVYFRLAGGYSSKYGRVEMSVDGVWGTICNRYWDKMDASVFCKSIGFATGFPYYKDSIKVQTGRIYEPNLHCNGDESSLKECAHEGWKVASSVGLCSSHEKDATVHCYNSVKLDTGVGTEVKHGPVMIYYNESWSVVCDKGFTDKSAKVVCKELGFDDGKAVTGSAYGKTFDLVLKNKSLICQGNEKDALKCLTSSDCGRYDNYASVMCYMMSDSIKSPGYKVDFEKATGVNISAGTLSVEQYGVKGHISSRFWDDTDAMVFCKSKGFKSGFMYQKSPDPFHKDPPITVGDFNCTGNEASLLNCSFNSRFNLGNNTMSNRAGAVCYNHSGVNYRIVGGEKDSFGRNKTGRVELQLNGQWGTVCDTNWDDREASVLCRSLNFSDGYAIKDAHYGQGTGPVWIGYLNCNGTEKYIHSCSHRGFNDAITKNSWKKCTNHRNDASVACVDKVRLSLGLNATMGAVEVYHNKQWMTVCDVGFNKLAAEVICRSMGFSHGTEMEGSVFGNKTGPIGLIDVLCGGDESDLFKCRYEWNSIACRSKKYASVYCSNEDIVATAFDSRIVPDDKSDTHGTVQVKISGVWGSVCSKGWSNAEANLVCRKNGFAGGVPYRVPETSQVKPPILMSNVRCQGSEADLDKCSFTRSGQQESCEYTETRAGVLCYKTSGIHYSLVGGPNNATGRVKIMYDGQAGGVCNFLWDSRDAQVFCKSIGYKGGIEIAGAQFGQNPGVYWFSRMSCDGSEDNVLKCSHSGFNRSRGFETTYEKLCKKRPNDAAARCFNNEIAIKGVRLSTGSYYGRVEILLSGPNEWGTVCDDYWDDRDATVVCRQLGFKSGIAKKSGQFGLGSGPIWLDNVNCRGTELGIEECTHNGFNIQNCNHMEDAGVICSGNKTKSESLISELTGGQGVVLAATIPIILILMALIVGVGLYFWRQRTASPDKKVLVENDMNDPNPPTTVHTEGGVGVTLTKLRAHFSKARTSFQNGNKDTKSPTMSLGNPNYDQMTDSNEGKSESDI</sequence>
<feature type="disulfide bond" evidence="10">
    <location>
        <begin position="1514"/>
        <end position="1524"/>
    </location>
</feature>
<dbReference type="PROSITE" id="PS50287">
    <property type="entry name" value="SRCR_2"/>
    <property type="match status" value="26"/>
</dbReference>
<feature type="disulfide bond" evidence="10">
    <location>
        <begin position="1177"/>
        <end position="1187"/>
    </location>
</feature>
<feature type="domain" description="SRCR" evidence="14">
    <location>
        <begin position="2530"/>
        <end position="2632"/>
    </location>
</feature>
<feature type="domain" description="SRCR" evidence="14">
    <location>
        <begin position="2639"/>
        <end position="2748"/>
    </location>
</feature>
<feature type="domain" description="SRCR" evidence="14">
    <location>
        <begin position="2306"/>
        <end position="2418"/>
    </location>
</feature>
<keyword evidence="16" id="KW-1185">Reference proteome</keyword>
<dbReference type="PANTHER" id="PTHR48071:SF18">
    <property type="entry name" value="DELETED IN MALIGNANT BRAIN TUMORS 1 PROTEIN-RELATED"/>
    <property type="match status" value="1"/>
</dbReference>
<feature type="disulfide bond" evidence="10">
    <location>
        <begin position="2599"/>
        <end position="2609"/>
    </location>
</feature>
<feature type="disulfide bond" evidence="10">
    <location>
        <begin position="505"/>
        <end position="566"/>
    </location>
</feature>
<feature type="disulfide bond" evidence="10">
    <location>
        <begin position="1618"/>
        <end position="1628"/>
    </location>
</feature>
<feature type="disulfide bond" evidence="10">
    <location>
        <begin position="106"/>
        <end position="116"/>
    </location>
</feature>
<feature type="chain" id="PRO_5032429265" evidence="13">
    <location>
        <begin position="23"/>
        <end position="2983"/>
    </location>
</feature>
<evidence type="ECO:0000256" key="6">
    <source>
        <dbReference type="ARBA" id="ARBA00023136"/>
    </source>
</evidence>
<reference evidence="15" key="1">
    <citation type="submission" date="2018-11" db="EMBL/GenBank/DDBJ databases">
        <authorList>
            <person name="Alioto T."/>
            <person name="Alioto T."/>
        </authorList>
    </citation>
    <scope>NUCLEOTIDE SEQUENCE</scope>
</reference>
<feature type="domain" description="SRCR" evidence="14">
    <location>
        <begin position="141"/>
        <end position="243"/>
    </location>
</feature>
<evidence type="ECO:0000313" key="16">
    <source>
        <dbReference type="Proteomes" id="UP000596742"/>
    </source>
</evidence>
<evidence type="ECO:0000256" key="11">
    <source>
        <dbReference type="SAM" id="MobiDB-lite"/>
    </source>
</evidence>
<keyword evidence="2 12" id="KW-0812">Transmembrane</keyword>
<evidence type="ECO:0000256" key="1">
    <source>
        <dbReference type="ARBA" id="ARBA00004167"/>
    </source>
</evidence>
<dbReference type="PRINTS" id="PR00258">
    <property type="entry name" value="SPERACTRCPTR"/>
</dbReference>
<dbReference type="FunFam" id="3.10.250.10:FF:000007">
    <property type="entry name" value="Soluble scavenger receptor cysteine-rich domain-containing protein SSC5D"/>
    <property type="match status" value="1"/>
</dbReference>
<dbReference type="InterPro" id="IPR001190">
    <property type="entry name" value="SRCR"/>
</dbReference>
<feature type="disulfide bond" evidence="10">
    <location>
        <begin position="535"/>
        <end position="545"/>
    </location>
</feature>
<feature type="disulfide bond" evidence="10">
    <location>
        <begin position="431"/>
        <end position="441"/>
    </location>
</feature>
<gene>
    <name evidence="15" type="ORF">MGAL_10B027895</name>
</gene>
<evidence type="ECO:0000256" key="7">
    <source>
        <dbReference type="ARBA" id="ARBA00023157"/>
    </source>
</evidence>
<feature type="disulfide bond" evidence="10">
    <location>
        <begin position="1938"/>
        <end position="1948"/>
    </location>
</feature>
<feature type="disulfide bond" evidence="10">
    <location>
        <begin position="1074"/>
        <end position="1084"/>
    </location>
</feature>
<feature type="domain" description="SRCR" evidence="14">
    <location>
        <begin position="1762"/>
        <end position="1859"/>
    </location>
</feature>
<feature type="domain" description="SRCR" evidence="14">
    <location>
        <begin position="787"/>
        <end position="888"/>
    </location>
</feature>
<feature type="domain" description="SRCR" evidence="14">
    <location>
        <begin position="684"/>
        <end position="784"/>
    </location>
</feature>
<feature type="domain" description="SRCR" evidence="14">
    <location>
        <begin position="2757"/>
        <end position="2856"/>
    </location>
</feature>
<keyword evidence="4" id="KW-0677">Repeat</keyword>
<protein>
    <submittedName>
        <fullName evidence="15">Deleted in malignant brain tumors 1 protein</fullName>
    </submittedName>
</protein>
<feature type="domain" description="SRCR" evidence="14">
    <location>
        <begin position="1111"/>
        <end position="1207"/>
    </location>
</feature>
<feature type="disulfide bond" evidence="10">
    <location>
        <begin position="2825"/>
        <end position="2835"/>
    </location>
</feature>
<feature type="domain" description="SRCR" evidence="14">
    <location>
        <begin position="469"/>
        <end position="567"/>
    </location>
</feature>
<feature type="domain" description="SRCR" evidence="14">
    <location>
        <begin position="2421"/>
        <end position="2519"/>
    </location>
</feature>
<dbReference type="FunFam" id="3.10.250.10:FF:000011">
    <property type="entry name" value="Scavenger receptor class A member 5"/>
    <property type="match status" value="2"/>
</dbReference>
<keyword evidence="7 10" id="KW-1015">Disulfide bond</keyword>
<evidence type="ECO:0000256" key="12">
    <source>
        <dbReference type="SAM" id="Phobius"/>
    </source>
</evidence>
<evidence type="ECO:0000256" key="9">
    <source>
        <dbReference type="ARBA" id="ARBA00023180"/>
    </source>
</evidence>
<feature type="domain" description="SRCR" evidence="14">
    <location>
        <begin position="890"/>
        <end position="999"/>
    </location>
</feature>
<dbReference type="Gene3D" id="3.10.250.10">
    <property type="entry name" value="SRCR-like domain"/>
    <property type="match status" value="26"/>
</dbReference>
<dbReference type="Proteomes" id="UP000596742">
    <property type="component" value="Unassembled WGS sequence"/>
</dbReference>
<keyword evidence="6 12" id="KW-0472">Membrane</keyword>
<feature type="disulfide bond" evidence="10">
    <location>
        <begin position="2155"/>
        <end position="2165"/>
    </location>
</feature>
<keyword evidence="3 13" id="KW-0732">Signal</keyword>
<evidence type="ECO:0000256" key="3">
    <source>
        <dbReference type="ARBA" id="ARBA00022729"/>
    </source>
</evidence>
<evidence type="ECO:0000256" key="10">
    <source>
        <dbReference type="PROSITE-ProRule" id="PRU00196"/>
    </source>
</evidence>
<dbReference type="FunFam" id="3.10.250.10:FF:000016">
    <property type="entry name" value="Scavenger receptor cysteine-rich protein type 12"/>
    <property type="match status" value="10"/>
</dbReference>
<dbReference type="PANTHER" id="PTHR48071">
    <property type="entry name" value="SRCR DOMAIN-CONTAINING PROTEIN"/>
    <property type="match status" value="1"/>
</dbReference>
<feature type="disulfide bond" evidence="10">
    <location>
        <begin position="858"/>
        <end position="868"/>
    </location>
</feature>
<feature type="disulfide bond" evidence="10">
    <location>
        <begin position="965"/>
        <end position="975"/>
    </location>
</feature>
<evidence type="ECO:0000256" key="8">
    <source>
        <dbReference type="ARBA" id="ARBA00023170"/>
    </source>
</evidence>
<feature type="disulfide bond" evidence="10">
    <location>
        <begin position="1284"/>
        <end position="1294"/>
    </location>
</feature>
<feature type="disulfide bond" evidence="10">
    <location>
        <begin position="2556"/>
        <end position="2620"/>
    </location>
</feature>
<dbReference type="InterPro" id="IPR036772">
    <property type="entry name" value="SRCR-like_dom_sf"/>
</dbReference>
<feature type="disulfide bond" evidence="10">
    <location>
        <begin position="1830"/>
        <end position="1840"/>
    </location>
</feature>
<keyword evidence="5 12" id="KW-1133">Transmembrane helix</keyword>
<dbReference type="SMART" id="SM00202">
    <property type="entry name" value="SR"/>
    <property type="match status" value="26"/>
</dbReference>
<dbReference type="Pfam" id="PF00530">
    <property type="entry name" value="SRCR"/>
    <property type="match status" value="26"/>
</dbReference>
<feature type="domain" description="SRCR" evidence="14">
    <location>
        <begin position="364"/>
        <end position="466"/>
    </location>
</feature>
<dbReference type="FunFam" id="3.10.250.10:FF:000009">
    <property type="entry name" value="WC1"/>
    <property type="match status" value="1"/>
</dbReference>
<feature type="transmembrane region" description="Helical" evidence="12">
    <location>
        <begin position="2875"/>
        <end position="2899"/>
    </location>
</feature>
<evidence type="ECO:0000256" key="13">
    <source>
        <dbReference type="SAM" id="SignalP"/>
    </source>
</evidence>
<feature type="disulfide bond" evidence="10">
    <location>
        <begin position="646"/>
        <end position="656"/>
    </location>
</feature>
<comment type="subcellular location">
    <subcellularLocation>
        <location evidence="1">Membrane</location>
        <topology evidence="1">Single-pass membrane protein</topology>
    </subcellularLocation>
</comment>
<feature type="compositionally biased region" description="Polar residues" evidence="11">
    <location>
        <begin position="2946"/>
        <end position="2974"/>
    </location>
</feature>
<feature type="disulfide bond" evidence="10">
    <location>
        <begin position="1895"/>
        <end position="1959"/>
    </location>
</feature>
<dbReference type="GO" id="GO:0016020">
    <property type="term" value="C:membrane"/>
    <property type="evidence" value="ECO:0007669"/>
    <property type="project" value="UniProtKB-SubCell"/>
</dbReference>
<feature type="domain" description="SRCR" evidence="14">
    <location>
        <begin position="1006"/>
        <end position="1108"/>
    </location>
</feature>
<feature type="disulfide bond" evidence="10">
    <location>
        <begin position="2707"/>
        <end position="2717"/>
    </location>
</feature>
<dbReference type="PROSITE" id="PS00420">
    <property type="entry name" value="SRCR_1"/>
    <property type="match status" value="2"/>
</dbReference>
<feature type="disulfide bond" evidence="10">
    <location>
        <begin position="2267"/>
        <end position="2277"/>
    </location>
</feature>
<evidence type="ECO:0000256" key="4">
    <source>
        <dbReference type="ARBA" id="ARBA00022737"/>
    </source>
</evidence>
<evidence type="ECO:0000313" key="15">
    <source>
        <dbReference type="EMBL" id="VDI75238.1"/>
    </source>
</evidence>
<feature type="disulfide bond" evidence="10">
    <location>
        <begin position="296"/>
        <end position="357"/>
    </location>
</feature>
<feature type="disulfide bond" evidence="10">
    <location>
        <begin position="213"/>
        <end position="223"/>
    </location>
</feature>
<dbReference type="SUPFAM" id="SSF56487">
    <property type="entry name" value="SRCR-like"/>
    <property type="match status" value="26"/>
</dbReference>
<feature type="domain" description="SRCR" evidence="14">
    <location>
        <begin position="1208"/>
        <end position="1316"/>
    </location>
</feature>
<dbReference type="OrthoDB" id="6153669at2759"/>
<feature type="disulfide bond" evidence="10">
    <location>
        <begin position="1730"/>
        <end position="1740"/>
    </location>
</feature>
<feature type="domain" description="SRCR" evidence="14">
    <location>
        <begin position="1554"/>
        <end position="1657"/>
    </location>
</feature>
<feature type="disulfide bond" evidence="10">
    <location>
        <begin position="708"/>
        <end position="772"/>
    </location>
</feature>
<feature type="disulfide bond" evidence="10">
    <location>
        <begin position="2489"/>
        <end position="2499"/>
    </location>
</feature>
<dbReference type="EMBL" id="UYJE01009652">
    <property type="protein sequence ID" value="VDI75238.1"/>
    <property type="molecule type" value="Genomic_DNA"/>
</dbReference>
<feature type="domain" description="SRCR" evidence="14">
    <location>
        <begin position="257"/>
        <end position="358"/>
    </location>
</feature>
<feature type="domain" description="SRCR" evidence="14">
    <location>
        <begin position="1443"/>
        <end position="1542"/>
    </location>
</feature>
<feature type="disulfide bond" evidence="10">
    <location>
        <begin position="923"/>
        <end position="987"/>
    </location>
</feature>
<dbReference type="FunFam" id="3.10.250.10:FF:000001">
    <property type="entry name" value="Lysyl oxidase 4 isoform X1"/>
    <property type="match status" value="1"/>
</dbReference>
<keyword evidence="8" id="KW-0675">Receptor</keyword>
<feature type="disulfide bond" evidence="10">
    <location>
        <begin position="2379"/>
        <end position="2389"/>
    </location>
</feature>
<feature type="signal peptide" evidence="13">
    <location>
        <begin position="1"/>
        <end position="22"/>
    </location>
</feature>
<accession>A0A8B6H909</accession>
<evidence type="ECO:0000259" key="14">
    <source>
        <dbReference type="PROSITE" id="PS50287"/>
    </source>
</evidence>
<name>A0A8B6H909_MYTGA</name>
<feature type="disulfide bond" evidence="10">
    <location>
        <begin position="2045"/>
        <end position="2055"/>
    </location>
</feature>
<proteinExistence type="predicted"/>
<feature type="region of interest" description="Disordered" evidence="11">
    <location>
        <begin position="2946"/>
        <end position="2983"/>
    </location>
</feature>
<feature type="domain" description="SRCR" evidence="14">
    <location>
        <begin position="1323"/>
        <end position="1440"/>
    </location>
</feature>
<feature type="disulfide bond" evidence="10">
    <location>
        <begin position="749"/>
        <end position="759"/>
    </location>
</feature>
<organism evidence="15 16">
    <name type="scientific">Mytilus galloprovincialis</name>
    <name type="common">Mediterranean mussel</name>
    <dbReference type="NCBI Taxonomy" id="29158"/>
    <lineage>
        <taxon>Eukaryota</taxon>
        <taxon>Metazoa</taxon>
        <taxon>Spiralia</taxon>
        <taxon>Lophotrochozoa</taxon>
        <taxon>Mollusca</taxon>
        <taxon>Bivalvia</taxon>
        <taxon>Autobranchia</taxon>
        <taxon>Pteriomorphia</taxon>
        <taxon>Mytilida</taxon>
        <taxon>Mytiloidea</taxon>
        <taxon>Mytilidae</taxon>
        <taxon>Mytilinae</taxon>
        <taxon>Mytilus</taxon>
    </lineage>
</organism>
<evidence type="ECO:0000256" key="5">
    <source>
        <dbReference type="ARBA" id="ARBA00022989"/>
    </source>
</evidence>
<comment type="caution">
    <text evidence="10">Lacks conserved residue(s) required for the propagation of feature annotation.</text>
</comment>